<reference evidence="5" key="1">
    <citation type="submission" date="2018-03" db="EMBL/GenBank/DDBJ databases">
        <authorList>
            <person name="Guldener U."/>
        </authorList>
    </citation>
    <scope>NUCLEOTIDE SEQUENCE</scope>
</reference>
<proteinExistence type="predicted"/>
<dbReference type="GO" id="GO:0000981">
    <property type="term" value="F:DNA-binding transcription factor activity, RNA polymerase II-specific"/>
    <property type="evidence" value="ECO:0007669"/>
    <property type="project" value="InterPro"/>
</dbReference>
<protein>
    <submittedName>
        <fullName evidence="5">Related to C6 zink-finger protein PRO1A</fullName>
    </submittedName>
</protein>
<name>A0AAE8MUK1_9PEZI</name>
<dbReference type="PROSITE" id="PS00463">
    <property type="entry name" value="ZN2_CY6_FUNGAL_1"/>
    <property type="match status" value="1"/>
</dbReference>
<accession>A0AAE8MUK1</accession>
<dbReference type="PANTHER" id="PTHR37534:SF12">
    <property type="entry name" value="ZN(2)-C6 FUNGAL-TYPE DOMAIN-CONTAINING PROTEIN"/>
    <property type="match status" value="1"/>
</dbReference>
<sequence length="696" mass="77508">MATQPPMMMRQDDLTRPSQAKMAVAQSVKPKSASKAASSTNSTTKAKSQLHRRSRTGCYTCRLRRKKCDEVLNQCSACKHLGLTCDYKRPAWWSNNDIRKQHKDNIKTIIKSKKLSTKPSQTIQTTVTTPPGLSHSLPTSATLSEPFDRGRSGSIDSHFSSHFDFNSPPTEYAPFSHPSPHLHRGFAINSYYPYEIDVKTERQMFVDDVPTIKESTISTFSTLQTPPPPGTILPSSQWSEHHVLEERTESFSEETLNPHFFDFSHGPPMTSRQVAIELDENDQKLFDHFVSHVLPTIFPILDTNQHGSVGSDLVLPALQTNKSYLHCCLAISAQHLKATTVGGGANSADDVDQDIMRHRYATISSLCDALNRDENHQEILEATLGLIFFQSVVGRLDDGLPDIPWHQHFQAAISLVQKLDLPRLVSSVESPLHQTPFNMTLTAWIDIVGASMQGCAPMFAHTYREKHLSNSPSLGLRELMGCDDKVMYLISEISCLEALKRDGMEEVIICQHVLALAEQIGLTELDEAPPRDPFNENGTLSPRQLSRNMTTAFRIAARIYLCSLVLGFNPSQPSCVRLVEQLASTLQHIPPGPSGFDRSLVWVYLVGGSVSLPGSNFRAVFEDRMAQLGDLGAFGSVGRTATLLREVWAQSDAQVAARSGPASPIFDEGDKVWYVPAPYVHWRDVMQIKNWDFLLM</sequence>
<dbReference type="Proteomes" id="UP001187682">
    <property type="component" value="Unassembled WGS sequence"/>
</dbReference>
<evidence type="ECO:0000313" key="6">
    <source>
        <dbReference type="Proteomes" id="UP001187682"/>
    </source>
</evidence>
<comment type="subcellular location">
    <subcellularLocation>
        <location evidence="1">Nucleus</location>
    </subcellularLocation>
</comment>
<evidence type="ECO:0000256" key="2">
    <source>
        <dbReference type="ARBA" id="ARBA00023242"/>
    </source>
</evidence>
<organism evidence="5 6">
    <name type="scientific">Cephalotrichum gorgonifer</name>
    <dbReference type="NCBI Taxonomy" id="2041049"/>
    <lineage>
        <taxon>Eukaryota</taxon>
        <taxon>Fungi</taxon>
        <taxon>Dikarya</taxon>
        <taxon>Ascomycota</taxon>
        <taxon>Pezizomycotina</taxon>
        <taxon>Sordariomycetes</taxon>
        <taxon>Hypocreomycetidae</taxon>
        <taxon>Microascales</taxon>
        <taxon>Microascaceae</taxon>
        <taxon>Cephalotrichum</taxon>
    </lineage>
</organism>
<keyword evidence="6" id="KW-1185">Reference proteome</keyword>
<dbReference type="AlphaFoldDB" id="A0AAE8MUK1"/>
<dbReference type="InterPro" id="IPR001138">
    <property type="entry name" value="Zn2Cys6_DnaBD"/>
</dbReference>
<keyword evidence="2" id="KW-0539">Nucleus</keyword>
<dbReference type="EMBL" id="ONZQ02000004">
    <property type="protein sequence ID" value="SPO00874.1"/>
    <property type="molecule type" value="Genomic_DNA"/>
</dbReference>
<dbReference type="SMART" id="SM00066">
    <property type="entry name" value="GAL4"/>
    <property type="match status" value="1"/>
</dbReference>
<feature type="domain" description="Zn(2)-C6 fungal-type" evidence="4">
    <location>
        <begin position="57"/>
        <end position="87"/>
    </location>
</feature>
<dbReference type="Pfam" id="PF00172">
    <property type="entry name" value="Zn_clus"/>
    <property type="match status" value="1"/>
</dbReference>
<feature type="compositionally biased region" description="Low complexity" evidence="3">
    <location>
        <begin position="25"/>
        <end position="47"/>
    </location>
</feature>
<evidence type="ECO:0000259" key="4">
    <source>
        <dbReference type="PROSITE" id="PS50048"/>
    </source>
</evidence>
<feature type="region of interest" description="Disordered" evidence="3">
    <location>
        <begin position="1"/>
        <end position="51"/>
    </location>
</feature>
<dbReference type="InterPro" id="IPR021858">
    <property type="entry name" value="Fun_TF"/>
</dbReference>
<dbReference type="Gene3D" id="4.10.240.10">
    <property type="entry name" value="Zn(2)-C6 fungal-type DNA-binding domain"/>
    <property type="match status" value="1"/>
</dbReference>
<dbReference type="PROSITE" id="PS50048">
    <property type="entry name" value="ZN2_CY6_FUNGAL_2"/>
    <property type="match status" value="1"/>
</dbReference>
<dbReference type="GO" id="GO:0008270">
    <property type="term" value="F:zinc ion binding"/>
    <property type="evidence" value="ECO:0007669"/>
    <property type="project" value="InterPro"/>
</dbReference>
<evidence type="ECO:0000256" key="1">
    <source>
        <dbReference type="ARBA" id="ARBA00004123"/>
    </source>
</evidence>
<evidence type="ECO:0000256" key="3">
    <source>
        <dbReference type="SAM" id="MobiDB-lite"/>
    </source>
</evidence>
<feature type="region of interest" description="Disordered" evidence="3">
    <location>
        <begin position="115"/>
        <end position="139"/>
    </location>
</feature>
<feature type="compositionally biased region" description="Polar residues" evidence="3">
    <location>
        <begin position="119"/>
        <end position="139"/>
    </location>
</feature>
<dbReference type="CDD" id="cd00067">
    <property type="entry name" value="GAL4"/>
    <property type="match status" value="1"/>
</dbReference>
<gene>
    <name evidence="5" type="ORF">DNG_03622</name>
</gene>
<comment type="caution">
    <text evidence="5">The sequence shown here is derived from an EMBL/GenBank/DDBJ whole genome shotgun (WGS) entry which is preliminary data.</text>
</comment>
<dbReference type="PANTHER" id="PTHR37534">
    <property type="entry name" value="TRANSCRIPTIONAL ACTIVATOR PROTEIN UGA3"/>
    <property type="match status" value="1"/>
</dbReference>
<dbReference type="SUPFAM" id="SSF57701">
    <property type="entry name" value="Zn2/Cys6 DNA-binding domain"/>
    <property type="match status" value="1"/>
</dbReference>
<dbReference type="Pfam" id="PF11951">
    <property type="entry name" value="Fungal_trans_2"/>
    <property type="match status" value="1"/>
</dbReference>
<dbReference type="GO" id="GO:0005634">
    <property type="term" value="C:nucleus"/>
    <property type="evidence" value="ECO:0007669"/>
    <property type="project" value="UniProtKB-SubCell"/>
</dbReference>
<dbReference type="InterPro" id="IPR036864">
    <property type="entry name" value="Zn2-C6_fun-type_DNA-bd_sf"/>
</dbReference>
<evidence type="ECO:0000313" key="5">
    <source>
        <dbReference type="EMBL" id="SPO00874.1"/>
    </source>
</evidence>